<evidence type="ECO:0000256" key="1">
    <source>
        <dbReference type="SAM" id="MobiDB-lite"/>
    </source>
</evidence>
<reference evidence="2" key="1">
    <citation type="journal article" date="2020" name="Stud. Mycol.">
        <title>101 Dothideomycetes genomes: a test case for predicting lifestyles and emergence of pathogens.</title>
        <authorList>
            <person name="Haridas S."/>
            <person name="Albert R."/>
            <person name="Binder M."/>
            <person name="Bloem J."/>
            <person name="Labutti K."/>
            <person name="Salamov A."/>
            <person name="Andreopoulos B."/>
            <person name="Baker S."/>
            <person name="Barry K."/>
            <person name="Bills G."/>
            <person name="Bluhm B."/>
            <person name="Cannon C."/>
            <person name="Castanera R."/>
            <person name="Culley D."/>
            <person name="Daum C."/>
            <person name="Ezra D."/>
            <person name="Gonzalez J."/>
            <person name="Henrissat B."/>
            <person name="Kuo A."/>
            <person name="Liang C."/>
            <person name="Lipzen A."/>
            <person name="Lutzoni F."/>
            <person name="Magnuson J."/>
            <person name="Mondo S."/>
            <person name="Nolan M."/>
            <person name="Ohm R."/>
            <person name="Pangilinan J."/>
            <person name="Park H.-J."/>
            <person name="Ramirez L."/>
            <person name="Alfaro M."/>
            <person name="Sun H."/>
            <person name="Tritt A."/>
            <person name="Yoshinaga Y."/>
            <person name="Zwiers L.-H."/>
            <person name="Turgeon B."/>
            <person name="Goodwin S."/>
            <person name="Spatafora J."/>
            <person name="Crous P."/>
            <person name="Grigoriev I."/>
        </authorList>
    </citation>
    <scope>NUCLEOTIDE SEQUENCE</scope>
    <source>
        <strain evidence="2">CBS 279.74</strain>
    </source>
</reference>
<feature type="compositionally biased region" description="Pro residues" evidence="1">
    <location>
        <begin position="7"/>
        <end position="18"/>
    </location>
</feature>
<dbReference type="AlphaFoldDB" id="A0A6G1K453"/>
<accession>A0A6G1K453</accession>
<dbReference type="Proteomes" id="UP000799428">
    <property type="component" value="Unassembled WGS sequence"/>
</dbReference>
<name>A0A6G1K453_9PLEO</name>
<evidence type="ECO:0000313" key="3">
    <source>
        <dbReference type="Proteomes" id="UP000799428"/>
    </source>
</evidence>
<keyword evidence="3" id="KW-1185">Reference proteome</keyword>
<evidence type="ECO:0000313" key="2">
    <source>
        <dbReference type="EMBL" id="KAF2707530.1"/>
    </source>
</evidence>
<feature type="region of interest" description="Disordered" evidence="1">
    <location>
        <begin position="1"/>
        <end position="28"/>
    </location>
</feature>
<gene>
    <name evidence="2" type="ORF">K504DRAFT_37901</name>
</gene>
<organism evidence="2 3">
    <name type="scientific">Pleomassaria siparia CBS 279.74</name>
    <dbReference type="NCBI Taxonomy" id="1314801"/>
    <lineage>
        <taxon>Eukaryota</taxon>
        <taxon>Fungi</taxon>
        <taxon>Dikarya</taxon>
        <taxon>Ascomycota</taxon>
        <taxon>Pezizomycotina</taxon>
        <taxon>Dothideomycetes</taxon>
        <taxon>Pleosporomycetidae</taxon>
        <taxon>Pleosporales</taxon>
        <taxon>Pleomassariaceae</taxon>
        <taxon>Pleomassaria</taxon>
    </lineage>
</organism>
<dbReference type="EMBL" id="MU005773">
    <property type="protein sequence ID" value="KAF2707530.1"/>
    <property type="molecule type" value="Genomic_DNA"/>
</dbReference>
<sequence length="86" mass="9494">MITKLTKPPPPSPPPPIRPLFKHTSDISHQATKLPSTCHCFQHATKLSPFSKNRQTSSKHSGPSICHYLGHFFNMPNPVAALTTHS</sequence>
<proteinExistence type="predicted"/>
<protein>
    <submittedName>
        <fullName evidence="2">Uncharacterized protein</fullName>
    </submittedName>
</protein>